<dbReference type="Proteomes" id="UP001500016">
    <property type="component" value="Unassembled WGS sequence"/>
</dbReference>
<organism evidence="1 2">
    <name type="scientific">Streptomyces albiaxialis</name>
    <dbReference type="NCBI Taxonomy" id="329523"/>
    <lineage>
        <taxon>Bacteria</taxon>
        <taxon>Bacillati</taxon>
        <taxon>Actinomycetota</taxon>
        <taxon>Actinomycetes</taxon>
        <taxon>Kitasatosporales</taxon>
        <taxon>Streptomycetaceae</taxon>
        <taxon>Streptomyces</taxon>
    </lineage>
</organism>
<sequence>MTGHALSTDWRFAELAARCHLDPVLATRYAVEPYGVLAEFGIHAEEGDPIPALPADLGSEVTITSLDRRELVPALVPISGCGGCRVEPGSR</sequence>
<protein>
    <submittedName>
        <fullName evidence="1">Uncharacterized protein</fullName>
    </submittedName>
</protein>
<dbReference type="EMBL" id="BAAAPE010000008">
    <property type="protein sequence ID" value="GAA2077409.1"/>
    <property type="molecule type" value="Genomic_DNA"/>
</dbReference>
<gene>
    <name evidence="1" type="ORF">GCM10009801_33490</name>
</gene>
<proteinExistence type="predicted"/>
<name>A0ABP5HKR6_9ACTN</name>
<accession>A0ABP5HKR6</accession>
<reference evidence="2" key="1">
    <citation type="journal article" date="2019" name="Int. J. Syst. Evol. Microbiol.">
        <title>The Global Catalogue of Microorganisms (GCM) 10K type strain sequencing project: providing services to taxonomists for standard genome sequencing and annotation.</title>
        <authorList>
            <consortium name="The Broad Institute Genomics Platform"/>
            <consortium name="The Broad Institute Genome Sequencing Center for Infectious Disease"/>
            <person name="Wu L."/>
            <person name="Ma J."/>
        </authorList>
    </citation>
    <scope>NUCLEOTIDE SEQUENCE [LARGE SCALE GENOMIC DNA]</scope>
    <source>
        <strain evidence="2">JCM 15478</strain>
    </source>
</reference>
<comment type="caution">
    <text evidence="1">The sequence shown here is derived from an EMBL/GenBank/DDBJ whole genome shotgun (WGS) entry which is preliminary data.</text>
</comment>
<keyword evidence="2" id="KW-1185">Reference proteome</keyword>
<dbReference type="RefSeq" id="WP_344528789.1">
    <property type="nucleotide sequence ID" value="NZ_BAAAPE010000008.1"/>
</dbReference>
<evidence type="ECO:0000313" key="1">
    <source>
        <dbReference type="EMBL" id="GAA2077409.1"/>
    </source>
</evidence>
<evidence type="ECO:0000313" key="2">
    <source>
        <dbReference type="Proteomes" id="UP001500016"/>
    </source>
</evidence>